<dbReference type="PANTHER" id="PTHR10746">
    <property type="entry name" value="50S RIBOSOMAL PROTEIN L4"/>
    <property type="match status" value="1"/>
</dbReference>
<dbReference type="OrthoDB" id="275876at2759"/>
<proteinExistence type="inferred from homology"/>
<dbReference type="FunCoup" id="A0A2P5IBW9">
    <property type="interactions" value="282"/>
</dbReference>
<dbReference type="Gene3D" id="3.40.1370.10">
    <property type="match status" value="1"/>
</dbReference>
<dbReference type="EMBL" id="MAVT02000075">
    <property type="protein sequence ID" value="POS80012.1"/>
    <property type="molecule type" value="Genomic_DNA"/>
</dbReference>
<name>A0A2P5IBW9_DIAHE</name>
<dbReference type="GO" id="GO:0006412">
    <property type="term" value="P:translation"/>
    <property type="evidence" value="ECO:0007669"/>
    <property type="project" value="InterPro"/>
</dbReference>
<dbReference type="AlphaFoldDB" id="A0A2P5IBW9"/>
<evidence type="ECO:0000256" key="1">
    <source>
        <dbReference type="ARBA" id="ARBA00010528"/>
    </source>
</evidence>
<dbReference type="InterPro" id="IPR002136">
    <property type="entry name" value="Ribosomal_uL4"/>
</dbReference>
<protein>
    <recommendedName>
        <fullName evidence="4">Large ribosomal subunit protein uL4m</fullName>
    </recommendedName>
</protein>
<keyword evidence="7" id="KW-1185">Reference proteome</keyword>
<keyword evidence="3" id="KW-0687">Ribonucleoprotein</keyword>
<evidence type="ECO:0000256" key="4">
    <source>
        <dbReference type="ARBA" id="ARBA00040565"/>
    </source>
</evidence>
<reference evidence="6" key="1">
    <citation type="submission" date="2017-09" db="EMBL/GenBank/DDBJ databases">
        <title>Polyketide synthases of a Diaporthe helianthi virulent isolate.</title>
        <authorList>
            <person name="Baroncelli R."/>
        </authorList>
    </citation>
    <scope>NUCLEOTIDE SEQUENCE [LARGE SCALE GENOMIC DNA]</scope>
    <source>
        <strain evidence="6">7/96</strain>
    </source>
</reference>
<organism evidence="6 7">
    <name type="scientific">Diaporthe helianthi</name>
    <dbReference type="NCBI Taxonomy" id="158607"/>
    <lineage>
        <taxon>Eukaryota</taxon>
        <taxon>Fungi</taxon>
        <taxon>Dikarya</taxon>
        <taxon>Ascomycota</taxon>
        <taxon>Pezizomycotina</taxon>
        <taxon>Sordariomycetes</taxon>
        <taxon>Sordariomycetidae</taxon>
        <taxon>Diaporthales</taxon>
        <taxon>Diaporthaceae</taxon>
        <taxon>Diaporthe</taxon>
    </lineage>
</organism>
<evidence type="ECO:0000256" key="3">
    <source>
        <dbReference type="ARBA" id="ARBA00023274"/>
    </source>
</evidence>
<gene>
    <name evidence="6" type="ORF">DHEL01_v201585</name>
</gene>
<sequence length="325" mass="36007">MSGKGFRGLNEAMRALSLVSQPCRNTRPATAGLASMAARTMATTTTPSGLAVPWADSTTFIPFQPLSTVPVTIYNFPSLEPRALENYSTKHLYLPLRRDILHLAVTYEGDNTRQGTANAKTRYEVHGSHRKVYRQKGTGKARVGTKQSPLRRGGGKTFGPHPRDFGTSLNRKVYDLAWRTALSYRYRRGELIVCEDGLELPLPHDFLALAQQGKLTRELEDSFVSRYLGDVMGGLRWGKGHGRTTFITTDPRPNLFTSLEVANGHGTAMEMQDVDVKNLLEGGRIVMERSALREILKMHRSDLVSSILINGVRDNGPAIGTRVIQ</sequence>
<keyword evidence="2 6" id="KW-0689">Ribosomal protein</keyword>
<dbReference type="FunFam" id="3.40.1370.10:FF:000016">
    <property type="entry name" value="60S ribosomal protein L4, mitochondrial"/>
    <property type="match status" value="1"/>
</dbReference>
<dbReference type="STRING" id="158607.A0A2P5IBW9"/>
<evidence type="ECO:0000256" key="5">
    <source>
        <dbReference type="SAM" id="MobiDB-lite"/>
    </source>
</evidence>
<feature type="region of interest" description="Disordered" evidence="5">
    <location>
        <begin position="134"/>
        <end position="162"/>
    </location>
</feature>
<evidence type="ECO:0000313" key="7">
    <source>
        <dbReference type="Proteomes" id="UP000094444"/>
    </source>
</evidence>
<accession>A0A2P5IBW9</accession>
<dbReference type="InterPro" id="IPR013005">
    <property type="entry name" value="Ribosomal_uL4-like"/>
</dbReference>
<dbReference type="SUPFAM" id="SSF52166">
    <property type="entry name" value="Ribosomal protein L4"/>
    <property type="match status" value="1"/>
</dbReference>
<dbReference type="GO" id="GO:0003735">
    <property type="term" value="F:structural constituent of ribosome"/>
    <property type="evidence" value="ECO:0007669"/>
    <property type="project" value="InterPro"/>
</dbReference>
<dbReference type="Proteomes" id="UP000094444">
    <property type="component" value="Unassembled WGS sequence"/>
</dbReference>
<dbReference type="InParanoid" id="A0A2P5IBW9"/>
<dbReference type="PANTHER" id="PTHR10746:SF6">
    <property type="entry name" value="LARGE RIBOSOMAL SUBUNIT PROTEIN UL4M"/>
    <property type="match status" value="1"/>
</dbReference>
<dbReference type="GO" id="GO:0005840">
    <property type="term" value="C:ribosome"/>
    <property type="evidence" value="ECO:0007669"/>
    <property type="project" value="UniProtKB-KW"/>
</dbReference>
<comment type="similarity">
    <text evidence="1">Belongs to the universal ribosomal protein uL4 family.</text>
</comment>
<dbReference type="Pfam" id="PF00573">
    <property type="entry name" value="Ribosomal_L4"/>
    <property type="match status" value="1"/>
</dbReference>
<evidence type="ECO:0000313" key="6">
    <source>
        <dbReference type="EMBL" id="POS80012.1"/>
    </source>
</evidence>
<evidence type="ECO:0000256" key="2">
    <source>
        <dbReference type="ARBA" id="ARBA00022980"/>
    </source>
</evidence>
<dbReference type="InterPro" id="IPR023574">
    <property type="entry name" value="Ribosomal_uL4_dom_sf"/>
</dbReference>
<comment type="caution">
    <text evidence="6">The sequence shown here is derived from an EMBL/GenBank/DDBJ whole genome shotgun (WGS) entry which is preliminary data.</text>
</comment>
<dbReference type="GO" id="GO:1990904">
    <property type="term" value="C:ribonucleoprotein complex"/>
    <property type="evidence" value="ECO:0007669"/>
    <property type="project" value="UniProtKB-KW"/>
</dbReference>